<feature type="non-terminal residue" evidence="1">
    <location>
        <position position="41"/>
    </location>
</feature>
<proteinExistence type="predicted"/>
<comment type="caution">
    <text evidence="1">The sequence shown here is derived from an EMBL/GenBank/DDBJ whole genome shotgun (WGS) entry which is preliminary data.</text>
</comment>
<dbReference type="EMBL" id="CAJVQC010015956">
    <property type="protein sequence ID" value="CAG8672085.1"/>
    <property type="molecule type" value="Genomic_DNA"/>
</dbReference>
<gene>
    <name evidence="1" type="ORF">RPERSI_LOCUS8725</name>
</gene>
<keyword evidence="2" id="KW-1185">Reference proteome</keyword>
<evidence type="ECO:0000313" key="1">
    <source>
        <dbReference type="EMBL" id="CAG8672085.1"/>
    </source>
</evidence>
<evidence type="ECO:0000313" key="2">
    <source>
        <dbReference type="Proteomes" id="UP000789920"/>
    </source>
</evidence>
<reference evidence="1" key="1">
    <citation type="submission" date="2021-06" db="EMBL/GenBank/DDBJ databases">
        <authorList>
            <person name="Kallberg Y."/>
            <person name="Tangrot J."/>
            <person name="Rosling A."/>
        </authorList>
    </citation>
    <scope>NUCLEOTIDE SEQUENCE</scope>
    <source>
        <strain evidence="1">MA461A</strain>
    </source>
</reference>
<name>A0ACA9NTS1_9GLOM</name>
<dbReference type="Proteomes" id="UP000789920">
    <property type="component" value="Unassembled WGS sequence"/>
</dbReference>
<protein>
    <submittedName>
        <fullName evidence="1">32588_t:CDS:1</fullName>
    </submittedName>
</protein>
<accession>A0ACA9NTS1</accession>
<organism evidence="1 2">
    <name type="scientific">Racocetra persica</name>
    <dbReference type="NCBI Taxonomy" id="160502"/>
    <lineage>
        <taxon>Eukaryota</taxon>
        <taxon>Fungi</taxon>
        <taxon>Fungi incertae sedis</taxon>
        <taxon>Mucoromycota</taxon>
        <taxon>Glomeromycotina</taxon>
        <taxon>Glomeromycetes</taxon>
        <taxon>Diversisporales</taxon>
        <taxon>Gigasporaceae</taxon>
        <taxon>Racocetra</taxon>
    </lineage>
</organism>
<sequence>MINDTASLNHLLNFNISEHSNAVEILQYDIVEWIYKNNSRW</sequence>